<dbReference type="Proteomes" id="UP001141552">
    <property type="component" value="Unassembled WGS sequence"/>
</dbReference>
<protein>
    <submittedName>
        <fullName evidence="1">Uncharacterized protein</fullName>
    </submittedName>
</protein>
<feature type="non-terminal residue" evidence="1">
    <location>
        <position position="1"/>
    </location>
</feature>
<gene>
    <name evidence="1" type="ORF">Tsubulata_028311</name>
</gene>
<organism evidence="1 2">
    <name type="scientific">Turnera subulata</name>
    <dbReference type="NCBI Taxonomy" id="218843"/>
    <lineage>
        <taxon>Eukaryota</taxon>
        <taxon>Viridiplantae</taxon>
        <taxon>Streptophyta</taxon>
        <taxon>Embryophyta</taxon>
        <taxon>Tracheophyta</taxon>
        <taxon>Spermatophyta</taxon>
        <taxon>Magnoliopsida</taxon>
        <taxon>eudicotyledons</taxon>
        <taxon>Gunneridae</taxon>
        <taxon>Pentapetalae</taxon>
        <taxon>rosids</taxon>
        <taxon>fabids</taxon>
        <taxon>Malpighiales</taxon>
        <taxon>Passifloraceae</taxon>
        <taxon>Turnera</taxon>
    </lineage>
</organism>
<sequence length="87" mass="9785">DRNADRFRDYIITACLLKRQGTLAIQKPYKATTYHAINRRGNSYYNCNSPGKGPILKIVPVLKSPGAISTLIDEDKGPSFNSTYMYI</sequence>
<evidence type="ECO:0000313" key="2">
    <source>
        <dbReference type="Proteomes" id="UP001141552"/>
    </source>
</evidence>
<proteinExistence type="predicted"/>
<accession>A0A9Q0FPE0</accession>
<keyword evidence="2" id="KW-1185">Reference proteome</keyword>
<comment type="caution">
    <text evidence="1">The sequence shown here is derived from an EMBL/GenBank/DDBJ whole genome shotgun (WGS) entry which is preliminary data.</text>
</comment>
<dbReference type="AlphaFoldDB" id="A0A9Q0FPE0"/>
<dbReference type="EMBL" id="JAKUCV010004737">
    <property type="protein sequence ID" value="KAJ4834275.1"/>
    <property type="molecule type" value="Genomic_DNA"/>
</dbReference>
<evidence type="ECO:0000313" key="1">
    <source>
        <dbReference type="EMBL" id="KAJ4834275.1"/>
    </source>
</evidence>
<name>A0A9Q0FPE0_9ROSI</name>
<reference evidence="1" key="2">
    <citation type="journal article" date="2023" name="Plants (Basel)">
        <title>Annotation of the Turnera subulata (Passifloraceae) Draft Genome Reveals the S-Locus Evolved after the Divergence of Turneroideae from Passifloroideae in a Stepwise Manner.</title>
        <authorList>
            <person name="Henning P.M."/>
            <person name="Roalson E.H."/>
            <person name="Mir W."/>
            <person name="McCubbin A.G."/>
            <person name="Shore J.S."/>
        </authorList>
    </citation>
    <scope>NUCLEOTIDE SEQUENCE</scope>
    <source>
        <strain evidence="1">F60SS</strain>
    </source>
</reference>
<reference evidence="1" key="1">
    <citation type="submission" date="2022-02" db="EMBL/GenBank/DDBJ databases">
        <authorList>
            <person name="Henning P.M."/>
            <person name="McCubbin A.G."/>
            <person name="Shore J.S."/>
        </authorList>
    </citation>
    <scope>NUCLEOTIDE SEQUENCE</scope>
    <source>
        <strain evidence="1">F60SS</strain>
        <tissue evidence="1">Leaves</tissue>
    </source>
</reference>